<dbReference type="RefSeq" id="WP_106202935.1">
    <property type="nucleotide sequence ID" value="NZ_PVTD01000001.1"/>
</dbReference>
<protein>
    <recommendedName>
        <fullName evidence="3">Metallo-beta-lactamase domain-containing protein</fullName>
    </recommendedName>
</protein>
<keyword evidence="2" id="KW-1185">Reference proteome</keyword>
<dbReference type="SUPFAM" id="SSF56281">
    <property type="entry name" value="Metallo-hydrolase/oxidoreductase"/>
    <property type="match status" value="1"/>
</dbReference>
<dbReference type="OrthoDB" id="7402742at2"/>
<organism evidence="1 2">
    <name type="scientific">Aliiruegeria haliotis</name>
    <dbReference type="NCBI Taxonomy" id="1280846"/>
    <lineage>
        <taxon>Bacteria</taxon>
        <taxon>Pseudomonadati</taxon>
        <taxon>Pseudomonadota</taxon>
        <taxon>Alphaproteobacteria</taxon>
        <taxon>Rhodobacterales</taxon>
        <taxon>Roseobacteraceae</taxon>
        <taxon>Aliiruegeria</taxon>
    </lineage>
</organism>
<accession>A0A2T0RY69</accession>
<sequence>MSDTTIQISEDFWNIRGSFKVGGVLDLGTHASLVRRADGGFVLLDSWTLTPTQKAEVHALTDGGRAVDAIINLHPFHTLHCEAMHHDFPNAKLYGTERHRAVWPALPWEPELSEGPEVPEIFGTDLAFSVPEGVDFVSANEKVHFASVLAYHPESGTIHVDDTLTFIRPPALMRRLGIGERISFHPTLGKALKPGGAAAFRDWARGVADRWGTARTLCAAHVSHAYTPGPDAPTVAMRILAALEKVEPVLAAHEGAKA</sequence>
<reference evidence="1 2" key="1">
    <citation type="submission" date="2018-03" db="EMBL/GenBank/DDBJ databases">
        <title>Genomic Encyclopedia of Archaeal and Bacterial Type Strains, Phase II (KMG-II): from individual species to whole genera.</title>
        <authorList>
            <person name="Goeker M."/>
        </authorList>
    </citation>
    <scope>NUCLEOTIDE SEQUENCE [LARGE SCALE GENOMIC DNA]</scope>
    <source>
        <strain evidence="1 2">DSM 29328</strain>
    </source>
</reference>
<proteinExistence type="predicted"/>
<comment type="caution">
    <text evidence="1">The sequence shown here is derived from an EMBL/GenBank/DDBJ whole genome shotgun (WGS) entry which is preliminary data.</text>
</comment>
<evidence type="ECO:0000313" key="2">
    <source>
        <dbReference type="Proteomes" id="UP000239480"/>
    </source>
</evidence>
<evidence type="ECO:0008006" key="3">
    <source>
        <dbReference type="Google" id="ProtNLM"/>
    </source>
</evidence>
<dbReference type="Proteomes" id="UP000239480">
    <property type="component" value="Unassembled WGS sequence"/>
</dbReference>
<dbReference type="AlphaFoldDB" id="A0A2T0RY69"/>
<gene>
    <name evidence="1" type="ORF">CLV78_101222</name>
</gene>
<dbReference type="InterPro" id="IPR036866">
    <property type="entry name" value="RibonucZ/Hydroxyglut_hydro"/>
</dbReference>
<evidence type="ECO:0000313" key="1">
    <source>
        <dbReference type="EMBL" id="PRY26129.1"/>
    </source>
</evidence>
<name>A0A2T0RY69_9RHOB</name>
<dbReference type="EMBL" id="PVTD01000001">
    <property type="protein sequence ID" value="PRY26129.1"/>
    <property type="molecule type" value="Genomic_DNA"/>
</dbReference>